<proteinExistence type="predicted"/>
<organism evidence="3 4">
    <name type="scientific">Chanos chanos</name>
    <name type="common">Milkfish</name>
    <name type="synonym">Mugil chanos</name>
    <dbReference type="NCBI Taxonomy" id="29144"/>
    <lineage>
        <taxon>Eukaryota</taxon>
        <taxon>Metazoa</taxon>
        <taxon>Chordata</taxon>
        <taxon>Craniata</taxon>
        <taxon>Vertebrata</taxon>
        <taxon>Euteleostomi</taxon>
        <taxon>Actinopterygii</taxon>
        <taxon>Neopterygii</taxon>
        <taxon>Teleostei</taxon>
        <taxon>Ostariophysi</taxon>
        <taxon>Gonorynchiformes</taxon>
        <taxon>Chanidae</taxon>
        <taxon>Chanos</taxon>
    </lineage>
</organism>
<gene>
    <name evidence="4" type="primary">bcl2l12</name>
</gene>
<dbReference type="GO" id="GO:0006915">
    <property type="term" value="P:apoptotic process"/>
    <property type="evidence" value="ECO:0007669"/>
    <property type="project" value="UniProtKB-KW"/>
</dbReference>
<dbReference type="GeneID" id="115829170"/>
<dbReference type="SUPFAM" id="SSF56854">
    <property type="entry name" value="Bcl-2 inhibitors of programmed cell death"/>
    <property type="match status" value="1"/>
</dbReference>
<dbReference type="RefSeq" id="XP_030649089.1">
    <property type="nucleotide sequence ID" value="XM_030793229.1"/>
</dbReference>
<dbReference type="Proteomes" id="UP000504632">
    <property type="component" value="Chromosome 16"/>
</dbReference>
<reference evidence="4" key="1">
    <citation type="submission" date="2025-08" db="UniProtKB">
        <authorList>
            <consortium name="RefSeq"/>
        </authorList>
    </citation>
    <scope>IDENTIFICATION</scope>
</reference>
<dbReference type="PANTHER" id="PTHR14965:SF2">
    <property type="entry name" value="BCL-2-LIKE PROTEIN 12"/>
    <property type="match status" value="1"/>
</dbReference>
<evidence type="ECO:0000313" key="4">
    <source>
        <dbReference type="RefSeq" id="XP_030649089.1"/>
    </source>
</evidence>
<keyword evidence="2" id="KW-0053">Apoptosis</keyword>
<dbReference type="InterPro" id="IPR036834">
    <property type="entry name" value="Bcl-2-like_sf"/>
</dbReference>
<evidence type="ECO:0000256" key="2">
    <source>
        <dbReference type="ARBA" id="ARBA00022703"/>
    </source>
</evidence>
<keyword evidence="1" id="KW-0597">Phosphoprotein</keyword>
<dbReference type="AlphaFoldDB" id="A0A6J2WXT4"/>
<dbReference type="GO" id="GO:2001236">
    <property type="term" value="P:regulation of extrinsic apoptotic signaling pathway"/>
    <property type="evidence" value="ECO:0007669"/>
    <property type="project" value="TreeGrafter"/>
</dbReference>
<evidence type="ECO:0000256" key="1">
    <source>
        <dbReference type="ARBA" id="ARBA00022553"/>
    </source>
</evidence>
<evidence type="ECO:0000313" key="3">
    <source>
        <dbReference type="Proteomes" id="UP000504632"/>
    </source>
</evidence>
<keyword evidence="3" id="KW-1185">Reference proteome</keyword>
<dbReference type="CTD" id="83596"/>
<dbReference type="InParanoid" id="A0A6J2WXT4"/>
<sequence length="109" mass="12149">MEGDAMNEKINASPFLRSSLNRLSYPSFAKLLDTCANINVDPPLTAPVSPTLRRVAITMEVSRRVVTATGTPQRLQGYAERYMENFAPWVKSQGGWENIVQSEEALECD</sequence>
<dbReference type="OrthoDB" id="9948760at2759"/>
<accession>A0A6J2WXT4</accession>
<dbReference type="PANTHER" id="PTHR14965">
    <property type="entry name" value="SI:CH73-248E21.1"/>
    <property type="match status" value="1"/>
</dbReference>
<name>A0A6J2WXT4_CHACN</name>
<protein>
    <submittedName>
        <fullName evidence="4">Bcl-2-like protein 12</fullName>
    </submittedName>
</protein>